<protein>
    <submittedName>
        <fullName evidence="1">Uncharacterized protein</fullName>
    </submittedName>
</protein>
<dbReference type="Ensembl" id="ENSTMTT00000013071.1">
    <property type="protein sequence ID" value="ENSTMTP00000012633.1"/>
    <property type="gene ID" value="ENSTMTG00000009140.1"/>
</dbReference>
<accession>A0A674IWI0</accession>
<keyword evidence="2" id="KW-1185">Reference proteome</keyword>
<dbReference type="InParanoid" id="A0A674IWI0"/>
<dbReference type="Proteomes" id="UP000472274">
    <property type="component" value="Unplaced"/>
</dbReference>
<sequence length="90" mass="9837">MFQFCQNLQRKPDMFPSETCLISCQLTSHFPRFPGSSVALLVGSWGFQAPQALRLAGFQGCPASWLLAGQLTQRARWQLPQAGQAGCPAP</sequence>
<organism evidence="1 2">
    <name type="scientific">Terrapene triunguis</name>
    <name type="common">Three-toed box turtle</name>
    <dbReference type="NCBI Taxonomy" id="2587831"/>
    <lineage>
        <taxon>Eukaryota</taxon>
        <taxon>Metazoa</taxon>
        <taxon>Chordata</taxon>
        <taxon>Craniata</taxon>
        <taxon>Vertebrata</taxon>
        <taxon>Euteleostomi</taxon>
        <taxon>Archelosauria</taxon>
        <taxon>Testudinata</taxon>
        <taxon>Testudines</taxon>
        <taxon>Cryptodira</taxon>
        <taxon>Durocryptodira</taxon>
        <taxon>Testudinoidea</taxon>
        <taxon>Emydidae</taxon>
        <taxon>Terrapene</taxon>
    </lineage>
</organism>
<dbReference type="AlphaFoldDB" id="A0A674IWI0"/>
<evidence type="ECO:0000313" key="2">
    <source>
        <dbReference type="Proteomes" id="UP000472274"/>
    </source>
</evidence>
<reference evidence="1" key="2">
    <citation type="submission" date="2025-09" db="UniProtKB">
        <authorList>
            <consortium name="Ensembl"/>
        </authorList>
    </citation>
    <scope>IDENTIFICATION</scope>
</reference>
<proteinExistence type="predicted"/>
<name>A0A674IWI0_9SAUR</name>
<evidence type="ECO:0000313" key="1">
    <source>
        <dbReference type="Ensembl" id="ENSTMTP00000012633.1"/>
    </source>
</evidence>
<reference evidence="1" key="1">
    <citation type="submission" date="2025-08" db="UniProtKB">
        <authorList>
            <consortium name="Ensembl"/>
        </authorList>
    </citation>
    <scope>IDENTIFICATION</scope>
</reference>